<evidence type="ECO:0000256" key="1">
    <source>
        <dbReference type="SAM" id="MobiDB-lite"/>
    </source>
</evidence>
<feature type="compositionally biased region" description="Polar residues" evidence="1">
    <location>
        <begin position="180"/>
        <end position="192"/>
    </location>
</feature>
<sequence>IRHDRNIRKFEYEVGDFVLTDHVQLKKGLSCGLAHKYHGPFENMAKHPNRVNFVIKRVNQKRSKAFLIHKNRLKKYFGHFNESQDIAANQSISDKNSVLVPSDNSIIQVESHVPNPTAKKSKTKNKQLKILETIDESGEKDLGQQVVNNLSDESNVELSNKNDFSFRPYYVKKTNREYKGSSQNQVKNIRSSTRPRKAPDRYQA</sequence>
<dbReference type="EMBL" id="REGN01011257">
    <property type="protein sequence ID" value="RMZ97678.1"/>
    <property type="molecule type" value="Genomic_DNA"/>
</dbReference>
<dbReference type="Proteomes" id="UP000276133">
    <property type="component" value="Unassembled WGS sequence"/>
</dbReference>
<proteinExistence type="predicted"/>
<feature type="region of interest" description="Disordered" evidence="1">
    <location>
        <begin position="174"/>
        <end position="204"/>
    </location>
</feature>
<evidence type="ECO:0000313" key="3">
    <source>
        <dbReference type="Proteomes" id="UP000276133"/>
    </source>
</evidence>
<comment type="caution">
    <text evidence="2">The sequence shown here is derived from an EMBL/GenBank/DDBJ whole genome shotgun (WGS) entry which is preliminary data.</text>
</comment>
<protein>
    <submittedName>
        <fullName evidence="2">Uncharacterized protein</fullName>
    </submittedName>
</protein>
<reference evidence="2 3" key="1">
    <citation type="journal article" date="2018" name="Sci. Rep.">
        <title>Genomic signatures of local adaptation to the degree of environmental predictability in rotifers.</title>
        <authorList>
            <person name="Franch-Gras L."/>
            <person name="Hahn C."/>
            <person name="Garcia-Roger E.M."/>
            <person name="Carmona M.J."/>
            <person name="Serra M."/>
            <person name="Gomez A."/>
        </authorList>
    </citation>
    <scope>NUCLEOTIDE SEQUENCE [LARGE SCALE GENOMIC DNA]</scope>
    <source>
        <strain evidence="2">HYR1</strain>
    </source>
</reference>
<evidence type="ECO:0000313" key="2">
    <source>
        <dbReference type="EMBL" id="RMZ97678.1"/>
    </source>
</evidence>
<gene>
    <name evidence="2" type="ORF">BpHYR1_033445</name>
</gene>
<name>A0A3M7PF82_BRAPC</name>
<keyword evidence="3" id="KW-1185">Reference proteome</keyword>
<feature type="non-terminal residue" evidence="2">
    <location>
        <position position="1"/>
    </location>
</feature>
<dbReference type="AlphaFoldDB" id="A0A3M7PF82"/>
<organism evidence="2 3">
    <name type="scientific">Brachionus plicatilis</name>
    <name type="common">Marine rotifer</name>
    <name type="synonym">Brachionus muelleri</name>
    <dbReference type="NCBI Taxonomy" id="10195"/>
    <lineage>
        <taxon>Eukaryota</taxon>
        <taxon>Metazoa</taxon>
        <taxon>Spiralia</taxon>
        <taxon>Gnathifera</taxon>
        <taxon>Rotifera</taxon>
        <taxon>Eurotatoria</taxon>
        <taxon>Monogononta</taxon>
        <taxon>Pseudotrocha</taxon>
        <taxon>Ploima</taxon>
        <taxon>Brachionidae</taxon>
        <taxon>Brachionus</taxon>
    </lineage>
</organism>
<accession>A0A3M7PF82</accession>